<feature type="domain" description="NAD-dependent epimerase/dehydratase" evidence="1">
    <location>
        <begin position="3"/>
        <end position="237"/>
    </location>
</feature>
<keyword evidence="3" id="KW-1185">Reference proteome</keyword>
<dbReference type="InterPro" id="IPR036291">
    <property type="entry name" value="NAD(P)-bd_dom_sf"/>
</dbReference>
<comment type="caution">
    <text evidence="2">The sequence shown here is derived from an EMBL/GenBank/DDBJ whole genome shotgun (WGS) entry which is preliminary data.</text>
</comment>
<dbReference type="Proteomes" id="UP000535543">
    <property type="component" value="Unassembled WGS sequence"/>
</dbReference>
<evidence type="ECO:0000313" key="3">
    <source>
        <dbReference type="Proteomes" id="UP000535543"/>
    </source>
</evidence>
<dbReference type="SUPFAM" id="SSF51735">
    <property type="entry name" value="NAD(P)-binding Rossmann-fold domains"/>
    <property type="match status" value="1"/>
</dbReference>
<dbReference type="AlphaFoldDB" id="A0A848KDT9"/>
<name>A0A848KDT9_9NOCA</name>
<dbReference type="GO" id="GO:0005737">
    <property type="term" value="C:cytoplasm"/>
    <property type="evidence" value="ECO:0007669"/>
    <property type="project" value="TreeGrafter"/>
</dbReference>
<dbReference type="PANTHER" id="PTHR48079:SF6">
    <property type="entry name" value="NAD(P)-BINDING DOMAIN-CONTAINING PROTEIN-RELATED"/>
    <property type="match status" value="1"/>
</dbReference>
<dbReference type="Gene3D" id="3.40.50.720">
    <property type="entry name" value="NAD(P)-binding Rossmann-like Domain"/>
    <property type="match status" value="1"/>
</dbReference>
<dbReference type="InterPro" id="IPR051783">
    <property type="entry name" value="NAD(P)-dependent_oxidoreduct"/>
</dbReference>
<reference evidence="2 3" key="1">
    <citation type="submission" date="2019-05" db="EMBL/GenBank/DDBJ databases">
        <authorList>
            <person name="Lee S.D."/>
        </authorList>
    </citation>
    <scope>NUCLEOTIDE SEQUENCE [LARGE SCALE GENOMIC DNA]</scope>
    <source>
        <strain evidence="2 3">YC2-7</strain>
    </source>
</reference>
<reference evidence="2 3" key="2">
    <citation type="submission" date="2020-06" db="EMBL/GenBank/DDBJ databases">
        <title>Antribacter stalactiti gen. nov., sp. nov., a new member of the family Nacardiaceae isolated from a cave.</title>
        <authorList>
            <person name="Kim I.S."/>
        </authorList>
    </citation>
    <scope>NUCLEOTIDE SEQUENCE [LARGE SCALE GENOMIC DNA]</scope>
    <source>
        <strain evidence="2 3">YC2-7</strain>
    </source>
</reference>
<dbReference type="RefSeq" id="WP_169586095.1">
    <property type="nucleotide sequence ID" value="NZ_VCQU01000003.1"/>
</dbReference>
<dbReference type="EMBL" id="VCQU01000003">
    <property type="protein sequence ID" value="NMN95314.1"/>
    <property type="molecule type" value="Genomic_DNA"/>
</dbReference>
<protein>
    <submittedName>
        <fullName evidence="2">NAD(P)-dependent oxidoreductase</fullName>
    </submittedName>
</protein>
<dbReference type="InterPro" id="IPR001509">
    <property type="entry name" value="Epimerase_deHydtase"/>
</dbReference>
<sequence length="314" mass="33107">MKVLVAGATSVPGIPVVEALLDGGHDVFGLTRSPTKSDVIAATGATPVVGDVLDRREIADVVETVAPDAIVSLLTTLPKYGPMQLWQFRPAIRLWRDGATNLLAAAQHAGVRRLVAESVVFAYGYGPLGSVPLLESDPYPGPPPVERGSAMLDALRGMERAVLGSGQLNDTAGIVLRYGLFHGAGVPHAELMTRLAKLWLMPVPGGGAVHSWIALDDVAQATVAAVEHGLGGELYNIVDDEPVSFRTYLNAVAAQLHRPKPLGIPNALVRLASPYGAAAFGRTQAPISNAKAKRDLHWAPKYPDYRSVIATMGG</sequence>
<organism evidence="2 3">
    <name type="scientific">Antrihabitans stalactiti</name>
    <dbReference type="NCBI Taxonomy" id="2584121"/>
    <lineage>
        <taxon>Bacteria</taxon>
        <taxon>Bacillati</taxon>
        <taxon>Actinomycetota</taxon>
        <taxon>Actinomycetes</taxon>
        <taxon>Mycobacteriales</taxon>
        <taxon>Nocardiaceae</taxon>
        <taxon>Antrihabitans</taxon>
    </lineage>
</organism>
<dbReference type="Pfam" id="PF01370">
    <property type="entry name" value="Epimerase"/>
    <property type="match status" value="1"/>
</dbReference>
<evidence type="ECO:0000259" key="1">
    <source>
        <dbReference type="Pfam" id="PF01370"/>
    </source>
</evidence>
<proteinExistence type="predicted"/>
<gene>
    <name evidence="2" type="ORF">FGL95_09750</name>
</gene>
<dbReference type="PANTHER" id="PTHR48079">
    <property type="entry name" value="PROTEIN YEEZ"/>
    <property type="match status" value="1"/>
</dbReference>
<evidence type="ECO:0000313" key="2">
    <source>
        <dbReference type="EMBL" id="NMN95314.1"/>
    </source>
</evidence>
<dbReference type="GO" id="GO:0004029">
    <property type="term" value="F:aldehyde dehydrogenase (NAD+) activity"/>
    <property type="evidence" value="ECO:0007669"/>
    <property type="project" value="TreeGrafter"/>
</dbReference>
<accession>A0A848KDT9</accession>